<dbReference type="RefSeq" id="WP_229780858.1">
    <property type="nucleotide sequence ID" value="NZ_BMPP01000015.1"/>
</dbReference>
<dbReference type="Proteomes" id="UP000647587">
    <property type="component" value="Unassembled WGS sequence"/>
</dbReference>
<evidence type="ECO:0000313" key="1">
    <source>
        <dbReference type="EMBL" id="GGK35420.1"/>
    </source>
</evidence>
<name>A0ABQ2F0P2_9DEIO</name>
<organism evidence="1 2">
    <name type="scientific">Deinococcus malanensis</name>
    <dbReference type="NCBI Taxonomy" id="1706855"/>
    <lineage>
        <taxon>Bacteria</taxon>
        <taxon>Thermotogati</taxon>
        <taxon>Deinococcota</taxon>
        <taxon>Deinococci</taxon>
        <taxon>Deinococcales</taxon>
        <taxon>Deinococcaceae</taxon>
        <taxon>Deinococcus</taxon>
    </lineage>
</organism>
<dbReference type="SUPFAM" id="SSF54506">
    <property type="entry name" value="Diaminopimelate epimerase-like"/>
    <property type="match status" value="1"/>
</dbReference>
<accession>A0ABQ2F0P2</accession>
<dbReference type="PANTHER" id="PTHR13774:SF32">
    <property type="entry name" value="ANTISENSE-ENHANCING SEQUENCE 1"/>
    <property type="match status" value="1"/>
</dbReference>
<dbReference type="InterPro" id="IPR003719">
    <property type="entry name" value="Phenazine_PhzF-like"/>
</dbReference>
<dbReference type="Gene3D" id="3.10.310.10">
    <property type="entry name" value="Diaminopimelate Epimerase, Chain A, domain 1"/>
    <property type="match status" value="2"/>
</dbReference>
<dbReference type="Pfam" id="PF02567">
    <property type="entry name" value="PhzC-PhzF"/>
    <property type="match status" value="1"/>
</dbReference>
<dbReference type="PANTHER" id="PTHR13774">
    <property type="entry name" value="PHENAZINE BIOSYNTHESIS PROTEIN"/>
    <property type="match status" value="1"/>
</dbReference>
<comment type="caution">
    <text evidence="1">The sequence shown here is derived from an EMBL/GenBank/DDBJ whole genome shotgun (WGS) entry which is preliminary data.</text>
</comment>
<reference evidence="2" key="1">
    <citation type="journal article" date="2019" name="Int. J. Syst. Evol. Microbiol.">
        <title>The Global Catalogue of Microorganisms (GCM) 10K type strain sequencing project: providing services to taxonomists for standard genome sequencing and annotation.</title>
        <authorList>
            <consortium name="The Broad Institute Genomics Platform"/>
            <consortium name="The Broad Institute Genome Sequencing Center for Infectious Disease"/>
            <person name="Wu L."/>
            <person name="Ma J."/>
        </authorList>
    </citation>
    <scope>NUCLEOTIDE SEQUENCE [LARGE SCALE GENOMIC DNA]</scope>
    <source>
        <strain evidence="2">JCM 30331</strain>
    </source>
</reference>
<sequence>MHDPMPRRARVFKTVDVFTSIPLLGNPVAVVLDGEGLTTAQMQSVARWTNLSETTFLLPPTTAEADYRLRIFTPGSELPFAGHPTLGSAFAALEAGRVTARHGRLVQECASGLIPVEVQEDASGLRLALTMPAPTITPLSPADTHELETVLQQPVRHEYAPAIVDVGAVWLVAELSSPQVLLGLSPDLAHSAALERRLGLTGVSVYARYPGGQDIEVRSFAPSCGINEDPVCGSGNGAVAFHRRFSGALPDELAAYRSTQGRQVGRDGQVAITVGQDGRVTVGGACVTCVDGTITI</sequence>
<evidence type="ECO:0000313" key="2">
    <source>
        <dbReference type="Proteomes" id="UP000647587"/>
    </source>
</evidence>
<proteinExistence type="predicted"/>
<dbReference type="EMBL" id="BMPP01000015">
    <property type="protein sequence ID" value="GGK35420.1"/>
    <property type="molecule type" value="Genomic_DNA"/>
</dbReference>
<gene>
    <name evidence="1" type="ORF">GCM10008955_31660</name>
</gene>
<dbReference type="PIRSF" id="PIRSF016184">
    <property type="entry name" value="PhzC_PhzF"/>
    <property type="match status" value="1"/>
</dbReference>
<protein>
    <submittedName>
        <fullName evidence="1">Phenazine biosynthesis protein PhzF</fullName>
    </submittedName>
</protein>
<dbReference type="NCBIfam" id="TIGR00654">
    <property type="entry name" value="PhzF_family"/>
    <property type="match status" value="1"/>
</dbReference>
<keyword evidence="2" id="KW-1185">Reference proteome</keyword>